<name>A0A6B0SWR2_9EURY</name>
<sequence>MRKSAGALAAGGGVAGLSETAAATPHESGEGSGRRDSFYFPDLTLRVQQTPNRSVHWIRPGKRRLSEYTFGTPDDPYMVPDHWIDIADGDIADLLEDNQEELPVAGVPLESRDEDGGEFVETDFETPFSDDAEEVDGRLRVVYQDRQPYDLEQDPGDSDDESDIAVEFEDPNDTEYEIDFDSVYEPPYPNYETGGGVLLGNYINGITGTGTPLEPRQLALGAVWGVCDLLIDGDVEDEDRLVRIKTSQIVRNEDYELAITPDLPLSEADAYLGRDHQTDLFLPPVKLDDDGSPTFDPVSTEYGEQNFIHVVFDEDRITAVTGKRGRPDDVPGED</sequence>
<dbReference type="OrthoDB" id="265568at2157"/>
<dbReference type="AlphaFoldDB" id="A0A6B0SWR2"/>
<organism evidence="2 3">
    <name type="scientific">Halobaculum saliterrae</name>
    <dbReference type="NCBI Taxonomy" id="2073113"/>
    <lineage>
        <taxon>Archaea</taxon>
        <taxon>Methanobacteriati</taxon>
        <taxon>Methanobacteriota</taxon>
        <taxon>Stenosarchaea group</taxon>
        <taxon>Halobacteria</taxon>
        <taxon>Halobacteriales</taxon>
        <taxon>Haloferacaceae</taxon>
        <taxon>Halobaculum</taxon>
    </lineage>
</organism>
<dbReference type="RefSeq" id="WP_159664865.1">
    <property type="nucleotide sequence ID" value="NZ_WUUS01000004.1"/>
</dbReference>
<dbReference type="Proteomes" id="UP000437065">
    <property type="component" value="Unassembled WGS sequence"/>
</dbReference>
<keyword evidence="3" id="KW-1185">Reference proteome</keyword>
<feature type="region of interest" description="Disordered" evidence="1">
    <location>
        <begin position="1"/>
        <end position="35"/>
    </location>
</feature>
<reference evidence="2 3" key="1">
    <citation type="submission" date="2019-12" db="EMBL/GenBank/DDBJ databases">
        <title>Isolation and characterization of three novel carbon monoxide-oxidizing members of Halobacteria from salione crusts and soils.</title>
        <authorList>
            <person name="Myers M.R."/>
            <person name="King G.M."/>
        </authorList>
    </citation>
    <scope>NUCLEOTIDE SEQUENCE [LARGE SCALE GENOMIC DNA]</scope>
    <source>
        <strain evidence="2 3">WSA2</strain>
    </source>
</reference>
<evidence type="ECO:0000313" key="3">
    <source>
        <dbReference type="Proteomes" id="UP000437065"/>
    </source>
</evidence>
<accession>A0A6B0SWR2</accession>
<dbReference type="EMBL" id="WUUS01000004">
    <property type="protein sequence ID" value="MXR41063.1"/>
    <property type="molecule type" value="Genomic_DNA"/>
</dbReference>
<protein>
    <submittedName>
        <fullName evidence="2">Uncharacterized protein</fullName>
    </submittedName>
</protein>
<evidence type="ECO:0000313" key="2">
    <source>
        <dbReference type="EMBL" id="MXR41063.1"/>
    </source>
</evidence>
<comment type="caution">
    <text evidence="2">The sequence shown here is derived from an EMBL/GenBank/DDBJ whole genome shotgun (WGS) entry which is preliminary data.</text>
</comment>
<proteinExistence type="predicted"/>
<evidence type="ECO:0000256" key="1">
    <source>
        <dbReference type="SAM" id="MobiDB-lite"/>
    </source>
</evidence>
<gene>
    <name evidence="2" type="ORF">GRX01_06880</name>
</gene>